<reference evidence="1" key="1">
    <citation type="submission" date="2020-12" db="EMBL/GenBank/DDBJ databases">
        <title>Bacterial taxonomy.</title>
        <authorList>
            <person name="Pan X."/>
        </authorList>
    </citation>
    <scope>NUCLEOTIDE SEQUENCE</scope>
    <source>
        <strain evidence="1">B2012</strain>
    </source>
</reference>
<accession>A0A934MBU4</accession>
<evidence type="ECO:0000313" key="2">
    <source>
        <dbReference type="Proteomes" id="UP000609531"/>
    </source>
</evidence>
<keyword evidence="2" id="KW-1185">Reference proteome</keyword>
<dbReference type="EMBL" id="JAEKJA010000001">
    <property type="protein sequence ID" value="MBJ3774522.1"/>
    <property type="molecule type" value="Genomic_DNA"/>
</dbReference>
<comment type="caution">
    <text evidence="1">The sequence shown here is derived from an EMBL/GenBank/DDBJ whole genome shotgun (WGS) entry which is preliminary data.</text>
</comment>
<protein>
    <submittedName>
        <fullName evidence="1">Uncharacterized protein</fullName>
    </submittedName>
</protein>
<dbReference type="Proteomes" id="UP000609531">
    <property type="component" value="Unassembled WGS sequence"/>
</dbReference>
<gene>
    <name evidence="1" type="ORF">JCR33_02415</name>
</gene>
<sequence>MANRLAPTPSGYTATDDLWKVKADLDADAAFFGPDGGAGYTATDDLWQFADSRGGAPYDASSPYLRDPDAESRPAILEDPSVRDGYQDGTDGILLAPETDGFGFLI</sequence>
<dbReference type="AlphaFoldDB" id="A0A934MBU4"/>
<proteinExistence type="predicted"/>
<name>A0A934MBU4_9HYPH</name>
<dbReference type="RefSeq" id="WP_198880395.1">
    <property type="nucleotide sequence ID" value="NZ_JAEKJA010000001.1"/>
</dbReference>
<organism evidence="1 2">
    <name type="scientific">Acuticoccus mangrovi</name>
    <dbReference type="NCBI Taxonomy" id="2796142"/>
    <lineage>
        <taxon>Bacteria</taxon>
        <taxon>Pseudomonadati</taxon>
        <taxon>Pseudomonadota</taxon>
        <taxon>Alphaproteobacteria</taxon>
        <taxon>Hyphomicrobiales</taxon>
        <taxon>Amorphaceae</taxon>
        <taxon>Acuticoccus</taxon>
    </lineage>
</organism>
<evidence type="ECO:0000313" key="1">
    <source>
        <dbReference type="EMBL" id="MBJ3774522.1"/>
    </source>
</evidence>